<dbReference type="PANTHER" id="PTHR33206:SF1">
    <property type="entry name" value="DNA-DIRECTED DNA POLYMERASE"/>
    <property type="match status" value="1"/>
</dbReference>
<name>A0A7D9IMM1_PARCT</name>
<dbReference type="EMBL" id="CACRXK020007718">
    <property type="protein sequence ID" value="CAB4013016.1"/>
    <property type="molecule type" value="Genomic_DNA"/>
</dbReference>
<proteinExistence type="predicted"/>
<dbReference type="OrthoDB" id="6153129at2759"/>
<comment type="caution">
    <text evidence="1">The sequence shown here is derived from an EMBL/GenBank/DDBJ whole genome shotgun (WGS) entry which is preliminary data.</text>
</comment>
<keyword evidence="2" id="KW-1185">Reference proteome</keyword>
<dbReference type="Proteomes" id="UP001152795">
    <property type="component" value="Unassembled WGS sequence"/>
</dbReference>
<evidence type="ECO:0000313" key="2">
    <source>
        <dbReference type="Proteomes" id="UP001152795"/>
    </source>
</evidence>
<protein>
    <submittedName>
        <fullName evidence="1">Uncharacterized protein</fullName>
    </submittedName>
</protein>
<gene>
    <name evidence="1" type="ORF">PACLA_8A068310</name>
</gene>
<accession>A0A7D9IMM1</accession>
<evidence type="ECO:0000313" key="1">
    <source>
        <dbReference type="EMBL" id="CAB4013016.1"/>
    </source>
</evidence>
<organism evidence="1 2">
    <name type="scientific">Paramuricea clavata</name>
    <name type="common">Red gorgonian</name>
    <name type="synonym">Violescent sea-whip</name>
    <dbReference type="NCBI Taxonomy" id="317549"/>
    <lineage>
        <taxon>Eukaryota</taxon>
        <taxon>Metazoa</taxon>
        <taxon>Cnidaria</taxon>
        <taxon>Anthozoa</taxon>
        <taxon>Octocorallia</taxon>
        <taxon>Malacalcyonacea</taxon>
        <taxon>Plexauridae</taxon>
        <taxon>Paramuricea</taxon>
    </lineage>
</organism>
<dbReference type="AlphaFoldDB" id="A0A7D9IMM1"/>
<reference evidence="1" key="1">
    <citation type="submission" date="2020-04" db="EMBL/GenBank/DDBJ databases">
        <authorList>
            <person name="Alioto T."/>
            <person name="Alioto T."/>
            <person name="Gomez Garrido J."/>
        </authorList>
    </citation>
    <scope>NUCLEOTIDE SEQUENCE</scope>
    <source>
        <strain evidence="1">A484AB</strain>
    </source>
</reference>
<dbReference type="PANTHER" id="PTHR33206">
    <property type="entry name" value="PROTEIN CBG10425"/>
    <property type="match status" value="1"/>
</dbReference>
<sequence length="181" mass="20575">MKKTSKELRRFTGSRLRRPLDKIKTLSMENILAAVRNETLFGCVECNIHVPDNLRDHFQEMCPIFKTIDISRDDIGKFMKTYAEENNIMRQPRRSLIGSMVGKKILAVGNRSVKVILSAWVTAVEHTPKPCFKPFGDALSDARRTGDVDLLKAIIANTMNLLGNSSYGKTITNKERHRQVK</sequence>